<protein>
    <submittedName>
        <fullName evidence="2">Uncharacterized protein</fullName>
    </submittedName>
</protein>
<dbReference type="EMBL" id="JAACXV010000061">
    <property type="protein sequence ID" value="KAF7285082.1"/>
    <property type="molecule type" value="Genomic_DNA"/>
</dbReference>
<comment type="caution">
    <text evidence="2">The sequence shown here is derived from an EMBL/GenBank/DDBJ whole genome shotgun (WGS) entry which is preliminary data.</text>
</comment>
<proteinExistence type="predicted"/>
<evidence type="ECO:0000313" key="3">
    <source>
        <dbReference type="Proteomes" id="UP000625711"/>
    </source>
</evidence>
<name>A0A834IU58_RHYFE</name>
<keyword evidence="3" id="KW-1185">Reference proteome</keyword>
<accession>A0A834IU58</accession>
<dbReference type="AlphaFoldDB" id="A0A834IU58"/>
<gene>
    <name evidence="2" type="ORF">GWI33_011933</name>
</gene>
<evidence type="ECO:0000256" key="1">
    <source>
        <dbReference type="SAM" id="MobiDB-lite"/>
    </source>
</evidence>
<evidence type="ECO:0000313" key="2">
    <source>
        <dbReference type="EMBL" id="KAF7285082.1"/>
    </source>
</evidence>
<reference evidence="2" key="1">
    <citation type="submission" date="2020-08" db="EMBL/GenBank/DDBJ databases">
        <title>Genome sequencing and assembly of the red palm weevil Rhynchophorus ferrugineus.</title>
        <authorList>
            <person name="Dias G.B."/>
            <person name="Bergman C.M."/>
            <person name="Manee M."/>
        </authorList>
    </citation>
    <scope>NUCLEOTIDE SEQUENCE</scope>
    <source>
        <strain evidence="2">AA-2017</strain>
        <tissue evidence="2">Whole larva</tissue>
    </source>
</reference>
<dbReference type="Proteomes" id="UP000625711">
    <property type="component" value="Unassembled WGS sequence"/>
</dbReference>
<sequence>MIDITGVKKSWTTHGASEGHGMPPERPMINEMFYKTSVSESVVLPSTSPSTSYGVDFPARKTEQKLVAKIDGN</sequence>
<organism evidence="2 3">
    <name type="scientific">Rhynchophorus ferrugineus</name>
    <name type="common">Red palm weevil</name>
    <name type="synonym">Curculio ferrugineus</name>
    <dbReference type="NCBI Taxonomy" id="354439"/>
    <lineage>
        <taxon>Eukaryota</taxon>
        <taxon>Metazoa</taxon>
        <taxon>Ecdysozoa</taxon>
        <taxon>Arthropoda</taxon>
        <taxon>Hexapoda</taxon>
        <taxon>Insecta</taxon>
        <taxon>Pterygota</taxon>
        <taxon>Neoptera</taxon>
        <taxon>Endopterygota</taxon>
        <taxon>Coleoptera</taxon>
        <taxon>Polyphaga</taxon>
        <taxon>Cucujiformia</taxon>
        <taxon>Curculionidae</taxon>
        <taxon>Dryophthorinae</taxon>
        <taxon>Rhynchophorus</taxon>
    </lineage>
</organism>
<feature type="region of interest" description="Disordered" evidence="1">
    <location>
        <begin position="1"/>
        <end position="27"/>
    </location>
</feature>